<keyword evidence="1" id="KW-0808">Transferase</keyword>
<dbReference type="GO" id="GO:0016301">
    <property type="term" value="F:kinase activity"/>
    <property type="evidence" value="ECO:0007669"/>
    <property type="project" value="UniProtKB-KW"/>
</dbReference>
<accession>A0ABP3Y3P1</accession>
<dbReference type="Pfam" id="PF19788">
    <property type="entry name" value="DUF6272"/>
    <property type="match status" value="1"/>
</dbReference>
<dbReference type="InterPro" id="IPR046239">
    <property type="entry name" value="DUF6272"/>
</dbReference>
<keyword evidence="1" id="KW-0418">Kinase</keyword>
<keyword evidence="2" id="KW-1185">Reference proteome</keyword>
<sequence length="196" mass="22381">MVIFVGDRNMLSLKSLKNIYELYKTMERENIMLSFKGIVTSELLTSVLQIMESKMEHIEQSPKVRKKVFNVLVECLQNLYHHIDPDDLKTGDFHESDAALFMIARNADSYEIKTGNYIPVHQVSGLRTKLELINSMSRDQLKEYYKEVLTGGEVSEKGTAGLGMIDIARKSGNKLDYEFLPIDSDDSFFCLNVKIA</sequence>
<comment type="caution">
    <text evidence="1">The sequence shown here is derived from an EMBL/GenBank/DDBJ whole genome shotgun (WGS) entry which is preliminary data.</text>
</comment>
<dbReference type="Proteomes" id="UP001501126">
    <property type="component" value="Unassembled WGS sequence"/>
</dbReference>
<gene>
    <name evidence="1" type="ORF">GCM10009118_17190</name>
</gene>
<dbReference type="EMBL" id="BAAAFH010000011">
    <property type="protein sequence ID" value="GAA0875310.1"/>
    <property type="molecule type" value="Genomic_DNA"/>
</dbReference>
<evidence type="ECO:0000313" key="2">
    <source>
        <dbReference type="Proteomes" id="UP001501126"/>
    </source>
</evidence>
<dbReference type="NCBIfam" id="NF038262">
    <property type="entry name" value="SiaB_fam_kinase"/>
    <property type="match status" value="1"/>
</dbReference>
<evidence type="ECO:0000313" key="1">
    <source>
        <dbReference type="EMBL" id="GAA0875310.1"/>
    </source>
</evidence>
<reference evidence="2" key="1">
    <citation type="journal article" date="2019" name="Int. J. Syst. Evol. Microbiol.">
        <title>The Global Catalogue of Microorganisms (GCM) 10K type strain sequencing project: providing services to taxonomists for standard genome sequencing and annotation.</title>
        <authorList>
            <consortium name="The Broad Institute Genomics Platform"/>
            <consortium name="The Broad Institute Genome Sequencing Center for Infectious Disease"/>
            <person name="Wu L."/>
            <person name="Ma J."/>
        </authorList>
    </citation>
    <scope>NUCLEOTIDE SEQUENCE [LARGE SCALE GENOMIC DNA]</scope>
    <source>
        <strain evidence="2">JCM 16083</strain>
    </source>
</reference>
<organism evidence="1 2">
    <name type="scientific">Wandonia haliotis</name>
    <dbReference type="NCBI Taxonomy" id="574963"/>
    <lineage>
        <taxon>Bacteria</taxon>
        <taxon>Pseudomonadati</taxon>
        <taxon>Bacteroidota</taxon>
        <taxon>Flavobacteriia</taxon>
        <taxon>Flavobacteriales</taxon>
        <taxon>Crocinitomicaceae</taxon>
        <taxon>Wandonia</taxon>
    </lineage>
</organism>
<name>A0ABP3Y3P1_9FLAO</name>
<protein>
    <submittedName>
        <fullName evidence="1">SiaB family protein kinase</fullName>
    </submittedName>
</protein>
<proteinExistence type="predicted"/>
<dbReference type="RefSeq" id="WP_343786659.1">
    <property type="nucleotide sequence ID" value="NZ_BAAAFH010000011.1"/>
</dbReference>